<dbReference type="EMBL" id="JH719392">
    <property type="protein sequence ID" value="EJC85339.1"/>
    <property type="molecule type" value="Genomic_DNA"/>
</dbReference>
<reference evidence="1" key="1">
    <citation type="submission" date="2012-02" db="EMBL/GenBank/DDBJ databases">
        <title>Improved High-Quality Draft Sequence of Rhizobium leguminosarum bv. trifolii WSM2297.</title>
        <authorList>
            <consortium name="US DOE Joint Genome Institute"/>
            <person name="Lucas S."/>
            <person name="Han J."/>
            <person name="Lapidus A."/>
            <person name="Cheng J.-F."/>
            <person name="Goodwin L."/>
            <person name="Pitluck S."/>
            <person name="Peters L."/>
            <person name="Ovchinnikova G."/>
            <person name="Zhang X."/>
            <person name="Detter J.C."/>
            <person name="Han C."/>
            <person name="Tapia R."/>
            <person name="Land M."/>
            <person name="Hauser L."/>
            <person name="Kyrpides N."/>
            <person name="Ivanova N."/>
            <person name="Pagani I."/>
            <person name="Brau L."/>
            <person name="Yates R."/>
            <person name="O'Hara G."/>
            <person name="Rui T."/>
            <person name="Howieson J."/>
            <person name="Reeve W."/>
            <person name="Woyke T."/>
        </authorList>
    </citation>
    <scope>NUCLEOTIDE SEQUENCE [LARGE SCALE GENOMIC DNA]</scope>
    <source>
        <strain evidence="1">WSM2297</strain>
    </source>
</reference>
<name>J0L4W6_RHILT</name>
<sequence>MIAELKGQRPVVCEDTIPRLGRCSCGGLGRVLYEPAPEVACLKCEEKVILESRPFFRSPASQREHEAWRAVIAWNDLKGC</sequence>
<dbReference type="AlphaFoldDB" id="J0L4W6"/>
<organism evidence="1">
    <name type="scientific">Rhizobium leguminosarum bv. trifolii WSM2297</name>
    <dbReference type="NCBI Taxonomy" id="754762"/>
    <lineage>
        <taxon>Bacteria</taxon>
        <taxon>Pseudomonadati</taxon>
        <taxon>Pseudomonadota</taxon>
        <taxon>Alphaproteobacteria</taxon>
        <taxon>Hyphomicrobiales</taxon>
        <taxon>Rhizobiaceae</taxon>
        <taxon>Rhizobium/Agrobacterium group</taxon>
        <taxon>Rhizobium</taxon>
    </lineage>
</organism>
<dbReference type="HOGENOM" id="CLU_2587274_0_0_5"/>
<gene>
    <name evidence="1" type="ORF">Rleg4DRAFT_7219</name>
    <name evidence="2" type="ORF">Rleg4DRAFT_7672</name>
</gene>
<accession>J0L4W6</accession>
<dbReference type="RefSeq" id="WP_003574580.1">
    <property type="nucleotide sequence ID" value="NZ_JH719392.1"/>
</dbReference>
<protein>
    <submittedName>
        <fullName evidence="1">Uncharacterized protein</fullName>
    </submittedName>
</protein>
<dbReference type="OrthoDB" id="9875468at2"/>
<evidence type="ECO:0000313" key="2">
    <source>
        <dbReference type="EMBL" id="EJC85777.1"/>
    </source>
</evidence>
<dbReference type="EMBL" id="JH719392">
    <property type="protein sequence ID" value="EJC85777.1"/>
    <property type="molecule type" value="Genomic_DNA"/>
</dbReference>
<dbReference type="Proteomes" id="UP000005732">
    <property type="component" value="Unassembled WGS sequence"/>
</dbReference>
<proteinExistence type="predicted"/>
<evidence type="ECO:0000313" key="1">
    <source>
        <dbReference type="EMBL" id="EJC85339.1"/>
    </source>
</evidence>